<name>A0ABD6ECJ2_9BILA</name>
<evidence type="ECO:0000256" key="1">
    <source>
        <dbReference type="ARBA" id="ARBA00004648"/>
    </source>
</evidence>
<dbReference type="PANTHER" id="PTHR48261">
    <property type="entry name" value="ACETYLGLUCOSAMINYLTRANSFERASE"/>
    <property type="match status" value="1"/>
</dbReference>
<dbReference type="PANTHER" id="PTHR48261:SF5">
    <property type="entry name" value="EXOSTOSIN GLYCOSYLTRANSFERASE 2"/>
    <property type="match status" value="1"/>
</dbReference>
<evidence type="ECO:0000313" key="8">
    <source>
        <dbReference type="Proteomes" id="UP001608902"/>
    </source>
</evidence>
<evidence type="ECO:0000259" key="6">
    <source>
        <dbReference type="Pfam" id="PF09258"/>
    </source>
</evidence>
<sequence length="316" mass="35991">MQNQLSFVYTRYFSTLQKVALTTLRVLENRILPSAITFAHEWNDDSPVSVAPPLFVPRIAPNDGFTAVILTHYNVHSTFNHIRLLAKVPSLSKIIIVWNGDERKPPPESEWPHISRPVQVIQMKDTLVTNRYIVFREISTEAVLSINDNPINCTPEQIEFGYQIWREHPASFVGYFTNAVSCVSTFGPTPKSLWSYLFAEAFVGSGFYHKYYGHLFHNWLSPELRNYINLQGMCEDIAMNVLIMSLTGSYPIKLVPRNAVSPRCSNDRSNPTVLNSTVSSCIGDFFSLSGLNYSLSQRYLDAVVYQYIPLFMDNKS</sequence>
<dbReference type="GO" id="GO:0016740">
    <property type="term" value="F:transferase activity"/>
    <property type="evidence" value="ECO:0007669"/>
    <property type="project" value="UniProtKB-KW"/>
</dbReference>
<dbReference type="Proteomes" id="UP001608902">
    <property type="component" value="Unassembled WGS sequence"/>
</dbReference>
<dbReference type="SUPFAM" id="SSF53448">
    <property type="entry name" value="Nucleotide-diphospho-sugar transferases"/>
    <property type="match status" value="1"/>
</dbReference>
<dbReference type="EMBL" id="JBGFUD010002256">
    <property type="protein sequence ID" value="MFH4977376.1"/>
    <property type="molecule type" value="Genomic_DNA"/>
</dbReference>
<gene>
    <name evidence="7" type="ORF">AB6A40_004085</name>
</gene>
<proteinExistence type="inferred from homology"/>
<dbReference type="GO" id="GO:0005789">
    <property type="term" value="C:endoplasmic reticulum membrane"/>
    <property type="evidence" value="ECO:0007669"/>
    <property type="project" value="UniProtKB-SubCell"/>
</dbReference>
<keyword evidence="3" id="KW-0808">Transferase</keyword>
<dbReference type="GO" id="GO:1901135">
    <property type="term" value="P:carbohydrate derivative metabolic process"/>
    <property type="evidence" value="ECO:0007669"/>
    <property type="project" value="UniProtKB-ARBA"/>
</dbReference>
<dbReference type="InterPro" id="IPR015338">
    <property type="entry name" value="GT64_dom"/>
</dbReference>
<keyword evidence="4" id="KW-0472">Membrane</keyword>
<keyword evidence="5" id="KW-1015">Disulfide bond</keyword>
<evidence type="ECO:0000256" key="2">
    <source>
        <dbReference type="ARBA" id="ARBA00010271"/>
    </source>
</evidence>
<evidence type="ECO:0000256" key="3">
    <source>
        <dbReference type="ARBA" id="ARBA00022679"/>
    </source>
</evidence>
<dbReference type="InterPro" id="IPR029044">
    <property type="entry name" value="Nucleotide-diphossugar_trans"/>
</dbReference>
<reference evidence="7 8" key="1">
    <citation type="submission" date="2024-08" db="EMBL/GenBank/DDBJ databases">
        <title>Gnathostoma spinigerum genome.</title>
        <authorList>
            <person name="Gonzalez-Bertolin B."/>
            <person name="Monzon S."/>
            <person name="Zaballos A."/>
            <person name="Jimenez P."/>
            <person name="Dekumyoy P."/>
            <person name="Varona S."/>
            <person name="Cuesta I."/>
            <person name="Sumanam S."/>
            <person name="Adisakwattana P."/>
            <person name="Gasser R.B."/>
            <person name="Hernandez-Gonzalez A."/>
            <person name="Young N.D."/>
            <person name="Perteguer M.J."/>
        </authorList>
    </citation>
    <scope>NUCLEOTIDE SEQUENCE [LARGE SCALE GENOMIC DNA]</scope>
    <source>
        <strain evidence="7">AL3</strain>
        <tissue evidence="7">Liver</tissue>
    </source>
</reference>
<evidence type="ECO:0000313" key="7">
    <source>
        <dbReference type="EMBL" id="MFH4977376.1"/>
    </source>
</evidence>
<comment type="similarity">
    <text evidence="2">Belongs to the glycosyltransferase 47 family.</text>
</comment>
<feature type="domain" description="Glycosyl transferase 64" evidence="6">
    <location>
        <begin position="65"/>
        <end position="290"/>
    </location>
</feature>
<organism evidence="7 8">
    <name type="scientific">Gnathostoma spinigerum</name>
    <dbReference type="NCBI Taxonomy" id="75299"/>
    <lineage>
        <taxon>Eukaryota</taxon>
        <taxon>Metazoa</taxon>
        <taxon>Ecdysozoa</taxon>
        <taxon>Nematoda</taxon>
        <taxon>Chromadorea</taxon>
        <taxon>Rhabditida</taxon>
        <taxon>Spirurina</taxon>
        <taxon>Gnathostomatomorpha</taxon>
        <taxon>Gnathostomatoidea</taxon>
        <taxon>Gnathostomatidae</taxon>
        <taxon>Gnathostoma</taxon>
    </lineage>
</organism>
<evidence type="ECO:0000256" key="4">
    <source>
        <dbReference type="ARBA" id="ARBA00023136"/>
    </source>
</evidence>
<protein>
    <recommendedName>
        <fullName evidence="6">Glycosyl transferase 64 domain-containing protein</fullName>
    </recommendedName>
</protein>
<evidence type="ECO:0000256" key="5">
    <source>
        <dbReference type="ARBA" id="ARBA00023157"/>
    </source>
</evidence>
<accession>A0ABD6ECJ2</accession>
<comment type="caution">
    <text evidence="7">The sequence shown here is derived from an EMBL/GenBank/DDBJ whole genome shotgun (WGS) entry which is preliminary data.</text>
</comment>
<keyword evidence="8" id="KW-1185">Reference proteome</keyword>
<dbReference type="Pfam" id="PF09258">
    <property type="entry name" value="Glyco_transf_64"/>
    <property type="match status" value="1"/>
</dbReference>
<dbReference type="Gene3D" id="3.90.550.10">
    <property type="entry name" value="Spore Coat Polysaccharide Biosynthesis Protein SpsA, Chain A"/>
    <property type="match status" value="1"/>
</dbReference>
<dbReference type="AlphaFoldDB" id="A0ABD6ECJ2"/>
<dbReference type="InterPro" id="IPR004263">
    <property type="entry name" value="Exostosin"/>
</dbReference>
<comment type="subcellular location">
    <subcellularLocation>
        <location evidence="1">Endoplasmic reticulum membrane</location>
        <topology evidence="1">Single-pass type II membrane protein</topology>
    </subcellularLocation>
</comment>